<dbReference type="AlphaFoldDB" id="A0A540W1Q5"/>
<keyword evidence="2" id="KW-1185">Reference proteome</keyword>
<dbReference type="InterPro" id="IPR035944">
    <property type="entry name" value="YfbM-like_sf"/>
</dbReference>
<dbReference type="SUPFAM" id="SSF111069">
    <property type="entry name" value="Hypothetical protein yfbM"/>
    <property type="match status" value="1"/>
</dbReference>
<evidence type="ECO:0000313" key="1">
    <source>
        <dbReference type="EMBL" id="TQF02959.1"/>
    </source>
</evidence>
<comment type="caution">
    <text evidence="1">The sequence shown here is derived from an EMBL/GenBank/DDBJ whole genome shotgun (WGS) entry which is preliminary data.</text>
</comment>
<accession>A0A540W1Q5</accession>
<protein>
    <submittedName>
        <fullName evidence="1">DUF1877 family protein</fullName>
    </submittedName>
</protein>
<proteinExistence type="predicted"/>
<dbReference type="OrthoDB" id="5354816at2"/>
<name>A0A540W1Q5_9ACTN</name>
<dbReference type="Gene3D" id="3.40.1760.10">
    <property type="entry name" value="YfbM-like super family"/>
    <property type="match status" value="1"/>
</dbReference>
<dbReference type="Proteomes" id="UP000319103">
    <property type="component" value="Unassembled WGS sequence"/>
</dbReference>
<dbReference type="EMBL" id="VIGB01000003">
    <property type="protein sequence ID" value="TQF02959.1"/>
    <property type="molecule type" value="Genomic_DNA"/>
</dbReference>
<dbReference type="Pfam" id="PF08974">
    <property type="entry name" value="DUF1877"/>
    <property type="match status" value="1"/>
</dbReference>
<organism evidence="1 2">
    <name type="scientific">Kitasatospora acidiphila</name>
    <dbReference type="NCBI Taxonomy" id="2567942"/>
    <lineage>
        <taxon>Bacteria</taxon>
        <taxon>Bacillati</taxon>
        <taxon>Actinomycetota</taxon>
        <taxon>Actinomycetes</taxon>
        <taxon>Kitasatosporales</taxon>
        <taxon>Streptomycetaceae</taxon>
        <taxon>Kitasatospora</taxon>
    </lineage>
</organism>
<gene>
    <name evidence="1" type="ORF">E6W39_12685</name>
</gene>
<dbReference type="InterPro" id="IPR015068">
    <property type="entry name" value="DUF1877"/>
</dbReference>
<dbReference type="RefSeq" id="WP_141633642.1">
    <property type="nucleotide sequence ID" value="NZ_VIGB01000003.1"/>
</dbReference>
<evidence type="ECO:0000313" key="2">
    <source>
        <dbReference type="Proteomes" id="UP000319103"/>
    </source>
</evidence>
<reference evidence="1 2" key="1">
    <citation type="submission" date="2019-06" db="EMBL/GenBank/DDBJ databases">
        <title>Description of Kitasatospora acidophila sp. nov. isolated from pine grove soil, and reclassification of Streptomyces novaecaesareae to Kitasatospora novaeceasareae comb. nov.</title>
        <authorList>
            <person name="Kim M.J."/>
        </authorList>
    </citation>
    <scope>NUCLEOTIDE SEQUENCE [LARGE SCALE GENOMIC DNA]</scope>
    <source>
        <strain evidence="1 2">MMS16-CNU292</strain>
    </source>
</reference>
<sequence length="167" mass="18407">MSILGIYARLTPAELARTIGDPTWESIEEIISAETDGPDAAQPRRLDIDRAWDILRHLLERIDLPTAIVFGEQEIPGANAEDWGYGPPRYLTPEQVRTSAATLAATPGDKLIEGVTAAELVQAELYSVVEEDEAEQWLTAIVHTYQALARFFESAAHSGDSIVVWFS</sequence>